<evidence type="ECO:0000313" key="2">
    <source>
        <dbReference type="Proteomes" id="UP000095237"/>
    </source>
</evidence>
<sequence>MTNCILFFEKYFSESGSVYFVKTADWQRVYEHGYTDNKDLILFWKTHMLYCVKGDILFQDISTEIEDE</sequence>
<dbReference type="EMBL" id="LNVX01000324">
    <property type="protein sequence ID" value="OEG70494.1"/>
    <property type="molecule type" value="Genomic_DNA"/>
</dbReference>
<protein>
    <submittedName>
        <fullName evidence="1">Uncharacterized protein</fullName>
    </submittedName>
</protein>
<dbReference type="Proteomes" id="UP000095237">
    <property type="component" value="Unassembled WGS sequence"/>
</dbReference>
<gene>
    <name evidence="1" type="ORF">ATZ36_00930</name>
</gene>
<proteinExistence type="predicted"/>
<evidence type="ECO:0000313" key="1">
    <source>
        <dbReference type="EMBL" id="OEG70494.1"/>
    </source>
</evidence>
<organism evidence="1 2">
    <name type="scientific">Endomicrobium trichonymphae</name>
    <dbReference type="NCBI Taxonomy" id="1408204"/>
    <lineage>
        <taxon>Bacteria</taxon>
        <taxon>Pseudomonadati</taxon>
        <taxon>Elusimicrobiota</taxon>
        <taxon>Endomicrobiia</taxon>
        <taxon>Endomicrobiales</taxon>
        <taxon>Endomicrobiaceae</taxon>
        <taxon>Candidatus Endomicrobiellum</taxon>
    </lineage>
</organism>
<reference evidence="1 2" key="1">
    <citation type="submission" date="2015-11" db="EMBL/GenBank/DDBJ databases">
        <title>Evidence for parallel genomic evolution in an endosymbiosis of termite gut flagellates.</title>
        <authorList>
            <person name="Zheng H."/>
        </authorList>
    </citation>
    <scope>NUCLEOTIDE SEQUENCE [LARGE SCALE GENOMIC DNA]</scope>
    <source>
        <strain evidence="1 2">CET450</strain>
    </source>
</reference>
<name>A0A1E5IJ83_ENDTX</name>
<comment type="caution">
    <text evidence="1">The sequence shown here is derived from an EMBL/GenBank/DDBJ whole genome shotgun (WGS) entry which is preliminary data.</text>
</comment>
<keyword evidence="2" id="KW-1185">Reference proteome</keyword>
<dbReference type="AlphaFoldDB" id="A0A1E5IJ83"/>
<accession>A0A1E5IJ83</accession>